<proteinExistence type="predicted"/>
<reference evidence="1" key="1">
    <citation type="submission" date="2019-11" db="EMBL/GenBank/DDBJ databases">
        <title>Nori genome reveals adaptations in red seaweeds to the harsh intertidal environment.</title>
        <authorList>
            <person name="Wang D."/>
            <person name="Mao Y."/>
        </authorList>
    </citation>
    <scope>NUCLEOTIDE SEQUENCE</scope>
    <source>
        <tissue evidence="1">Gametophyte</tissue>
    </source>
</reference>
<organism evidence="1 2">
    <name type="scientific">Pyropia yezoensis</name>
    <name type="common">Susabi-nori</name>
    <name type="synonym">Porphyra yezoensis</name>
    <dbReference type="NCBI Taxonomy" id="2788"/>
    <lineage>
        <taxon>Eukaryota</taxon>
        <taxon>Rhodophyta</taxon>
        <taxon>Bangiophyceae</taxon>
        <taxon>Bangiales</taxon>
        <taxon>Bangiaceae</taxon>
        <taxon>Pyropia</taxon>
    </lineage>
</organism>
<evidence type="ECO:0000313" key="1">
    <source>
        <dbReference type="EMBL" id="KAK1859008.1"/>
    </source>
</evidence>
<accession>A0ACC3BN41</accession>
<evidence type="ECO:0000313" key="2">
    <source>
        <dbReference type="Proteomes" id="UP000798662"/>
    </source>
</evidence>
<dbReference type="Proteomes" id="UP000798662">
    <property type="component" value="Chromosome 1"/>
</dbReference>
<sequence length="70" mass="7819">MTASNSDRTKYVSMDFCLALNRTVEIAPRFKRMVPERAADPVQRLGEKVLIVGVFPGSRACCSRRCSLGR</sequence>
<gene>
    <name evidence="1" type="ORF">I4F81_001607</name>
</gene>
<keyword evidence="2" id="KW-1185">Reference proteome</keyword>
<dbReference type="EMBL" id="CM020618">
    <property type="protein sequence ID" value="KAK1859008.1"/>
    <property type="molecule type" value="Genomic_DNA"/>
</dbReference>
<protein>
    <submittedName>
        <fullName evidence="1">Uncharacterized protein</fullName>
    </submittedName>
</protein>
<name>A0ACC3BN41_PYRYE</name>
<comment type="caution">
    <text evidence="1">The sequence shown here is derived from an EMBL/GenBank/DDBJ whole genome shotgun (WGS) entry which is preliminary data.</text>
</comment>